<dbReference type="Pfam" id="PF25156">
    <property type="entry name" value="PNGase_A_C"/>
    <property type="match status" value="1"/>
</dbReference>
<dbReference type="Proteomes" id="UP000016931">
    <property type="component" value="Unassembled WGS sequence"/>
</dbReference>
<dbReference type="RefSeq" id="XP_016756437.1">
    <property type="nucleotide sequence ID" value="XM_016902229.1"/>
</dbReference>
<sequence>MAGRPTENNHNDGKKAVPWPHEATAHLAWADRVDQLHATTPVISVSRHHPLRVLSALLVATAILVFWSDNPLSHHGLQPTITRRSVAPIPPTVGRTLLEDFQVYPPVLTVTPDGVLEITDGSSNASVAIIPSTAPSCQSTLVEYSFASSYGQPYVGSYTPPSCQFNRISWNLTVVSAGKQFDRLGTVSFGDVELFRTSTAEPTKTGITWTYIKDMTSFLSLFKTSQTIIFDLGNVINDIYTAPFNVTLTAAFFTAPDSVVPADLVIPVSNRRGSASQPSYFRFPNETAANDITLPQNVKKAFFTIAATGQALEEFWWGNVLQSQVDTFGSGNSSLPGYSPFREIQLYIDGMMAGVAWPWPVIFTGGVVPGLWRPIVGIDAFDLREDEIDITPWLGLLCDGKSHNFAIRVSGLNDSSNGAATLSNTTLDDWYLAGKIFLWLDNPGHITTGSRPQLHLPDPSLTVSSRIHVAANGSNSSLAYTVQARRQLSISSTIKTSNASVLASWTQQLGSQYDGNYTSAGDQTSTLHTTGQDRSANGYARTLDYSLYSYSTQALATNGNLTLTAALSSGKQVQTLGQAVFPTGLESFSAMQGFHEKYQSYQGASLVTRQNGTAFYTSNQTEHTSFSYGTTEQEMSFSGVRCTFDEPAGYEGPKLTSAKELFHRHVLAVNGSVVRDEETLLGSDIGHYYGAASDDREMVVSGMPGRIHSGL</sequence>
<dbReference type="InterPro" id="IPR056948">
    <property type="entry name" value="PNGaseA_N"/>
</dbReference>
<feature type="domain" description="Peptide N-acetyl-beta-D-glucosaminyl asparaginase amidase A N-terminal" evidence="1">
    <location>
        <begin position="135"/>
        <end position="449"/>
    </location>
</feature>
<dbReference type="AlphaFoldDB" id="M3CXC2"/>
<reference evidence="2 3" key="1">
    <citation type="journal article" date="2012" name="PLoS Pathog.">
        <title>Diverse lifestyles and strategies of plant pathogenesis encoded in the genomes of eighteen Dothideomycetes fungi.</title>
        <authorList>
            <person name="Ohm R.A."/>
            <person name="Feau N."/>
            <person name="Henrissat B."/>
            <person name="Schoch C.L."/>
            <person name="Horwitz B.A."/>
            <person name="Barry K.W."/>
            <person name="Condon B.J."/>
            <person name="Copeland A.C."/>
            <person name="Dhillon B."/>
            <person name="Glaser F."/>
            <person name="Hesse C.N."/>
            <person name="Kosti I."/>
            <person name="LaButti K."/>
            <person name="Lindquist E.A."/>
            <person name="Lucas S."/>
            <person name="Salamov A.A."/>
            <person name="Bradshaw R.E."/>
            <person name="Ciuffetti L."/>
            <person name="Hamelin R.C."/>
            <person name="Kema G.H.J."/>
            <person name="Lawrence C."/>
            <person name="Scott J.A."/>
            <person name="Spatafora J.W."/>
            <person name="Turgeon B.G."/>
            <person name="de Wit P.J.G.M."/>
            <person name="Zhong S."/>
            <person name="Goodwin S.B."/>
            <person name="Grigoriev I.V."/>
        </authorList>
    </citation>
    <scope>NUCLEOTIDE SEQUENCE [LARGE SCALE GENOMIC DNA]</scope>
    <source>
        <strain evidence="2 3">SO2202</strain>
    </source>
</reference>
<gene>
    <name evidence="2" type="ORF">SEPMUDRAFT_128694</name>
</gene>
<keyword evidence="3" id="KW-1185">Reference proteome</keyword>
<dbReference type="HOGENOM" id="CLU_011027_0_1_1"/>
<organism evidence="2 3">
    <name type="scientific">Sphaerulina musiva (strain SO2202)</name>
    <name type="common">Poplar stem canker fungus</name>
    <name type="synonym">Septoria musiva</name>
    <dbReference type="NCBI Taxonomy" id="692275"/>
    <lineage>
        <taxon>Eukaryota</taxon>
        <taxon>Fungi</taxon>
        <taxon>Dikarya</taxon>
        <taxon>Ascomycota</taxon>
        <taxon>Pezizomycotina</taxon>
        <taxon>Dothideomycetes</taxon>
        <taxon>Dothideomycetidae</taxon>
        <taxon>Mycosphaerellales</taxon>
        <taxon>Mycosphaerellaceae</taxon>
        <taxon>Sphaerulina</taxon>
    </lineage>
</organism>
<dbReference type="GeneID" id="27899366"/>
<protein>
    <recommendedName>
        <fullName evidence="1">Peptide N-acetyl-beta-D-glucosaminyl asparaginase amidase A N-terminal domain-containing protein</fullName>
    </recommendedName>
</protein>
<dbReference type="InterPro" id="IPR021102">
    <property type="entry name" value="PNGase_A"/>
</dbReference>
<dbReference type="eggNOG" id="ENOG502QSXK">
    <property type="taxonomic scope" value="Eukaryota"/>
</dbReference>
<dbReference type="Pfam" id="PF12222">
    <property type="entry name" value="PNGaseA"/>
    <property type="match status" value="1"/>
</dbReference>
<evidence type="ECO:0000259" key="1">
    <source>
        <dbReference type="Pfam" id="PF12222"/>
    </source>
</evidence>
<proteinExistence type="predicted"/>
<dbReference type="OMA" id="HQFANSY"/>
<dbReference type="EMBL" id="KB456271">
    <property type="protein sequence ID" value="EMF08316.1"/>
    <property type="molecule type" value="Genomic_DNA"/>
</dbReference>
<accession>M3CXC2</accession>
<name>M3CXC2_SPHMS</name>
<dbReference type="PANTHER" id="PTHR31104">
    <property type="entry name" value="PEPTIDE-N4-(N-ACETYL-BETA-GLUCOSAMINYL)ASPARAGINE AMIDASE A PROTEIN"/>
    <property type="match status" value="1"/>
</dbReference>
<evidence type="ECO:0000313" key="3">
    <source>
        <dbReference type="Proteomes" id="UP000016931"/>
    </source>
</evidence>
<evidence type="ECO:0000313" key="2">
    <source>
        <dbReference type="EMBL" id="EMF08316.1"/>
    </source>
</evidence>
<dbReference type="OrthoDB" id="1612078at2759"/>